<dbReference type="InterPro" id="IPR050971">
    <property type="entry name" value="Cadherin-domain_protein"/>
</dbReference>
<evidence type="ECO:0000256" key="5">
    <source>
        <dbReference type="ARBA" id="ARBA00022889"/>
    </source>
</evidence>
<evidence type="ECO:0000256" key="3">
    <source>
        <dbReference type="ARBA" id="ARBA00022737"/>
    </source>
</evidence>
<keyword evidence="4 8" id="KW-0106">Calcium</keyword>
<evidence type="ECO:0000313" key="11">
    <source>
        <dbReference type="Proteomes" id="UP000281553"/>
    </source>
</evidence>
<feature type="domain" description="Cadherin" evidence="9">
    <location>
        <begin position="62"/>
        <end position="201"/>
    </location>
</feature>
<evidence type="ECO:0000256" key="1">
    <source>
        <dbReference type="ARBA" id="ARBA00004370"/>
    </source>
</evidence>
<name>A0A3P6S6H3_DIBLA</name>
<evidence type="ECO:0000256" key="8">
    <source>
        <dbReference type="PROSITE-ProRule" id="PRU00043"/>
    </source>
</evidence>
<evidence type="ECO:0000259" key="9">
    <source>
        <dbReference type="PROSITE" id="PS50268"/>
    </source>
</evidence>
<evidence type="ECO:0000256" key="2">
    <source>
        <dbReference type="ARBA" id="ARBA00022692"/>
    </source>
</evidence>
<keyword evidence="5" id="KW-0130">Cell adhesion</keyword>
<dbReference type="SMART" id="SM00112">
    <property type="entry name" value="CA"/>
    <property type="match status" value="3"/>
</dbReference>
<dbReference type="PROSITE" id="PS50268">
    <property type="entry name" value="CADHERIN_2"/>
    <property type="match status" value="6"/>
</dbReference>
<dbReference type="Pfam" id="PF00028">
    <property type="entry name" value="Cadherin"/>
    <property type="match status" value="3"/>
</dbReference>
<feature type="domain" description="Cadherin" evidence="9">
    <location>
        <begin position="3"/>
        <end position="61"/>
    </location>
</feature>
<feature type="domain" description="Cadherin" evidence="9">
    <location>
        <begin position="834"/>
        <end position="981"/>
    </location>
</feature>
<dbReference type="PRINTS" id="PR00205">
    <property type="entry name" value="CADHERIN"/>
</dbReference>
<dbReference type="InterPro" id="IPR015919">
    <property type="entry name" value="Cadherin-like_sf"/>
</dbReference>
<dbReference type="InterPro" id="IPR020894">
    <property type="entry name" value="Cadherin_CS"/>
</dbReference>
<evidence type="ECO:0000256" key="4">
    <source>
        <dbReference type="ARBA" id="ARBA00022837"/>
    </source>
</evidence>
<dbReference type="EMBL" id="UYRU01041795">
    <property type="protein sequence ID" value="VDK69916.1"/>
    <property type="molecule type" value="Genomic_DNA"/>
</dbReference>
<reference evidence="10 11" key="1">
    <citation type="submission" date="2018-11" db="EMBL/GenBank/DDBJ databases">
        <authorList>
            <consortium name="Pathogen Informatics"/>
        </authorList>
    </citation>
    <scope>NUCLEOTIDE SEQUENCE [LARGE SCALE GENOMIC DNA]</scope>
</reference>
<dbReference type="PROSITE" id="PS00232">
    <property type="entry name" value="CADHERIN_1"/>
    <property type="match status" value="2"/>
</dbReference>
<dbReference type="OrthoDB" id="6252479at2759"/>
<dbReference type="GO" id="GO:0007156">
    <property type="term" value="P:homophilic cell adhesion via plasma membrane adhesion molecules"/>
    <property type="evidence" value="ECO:0007669"/>
    <property type="project" value="InterPro"/>
</dbReference>
<feature type="domain" description="Cadherin" evidence="9">
    <location>
        <begin position="301"/>
        <end position="415"/>
    </location>
</feature>
<dbReference type="AlphaFoldDB" id="A0A3P6S6H3"/>
<evidence type="ECO:0000313" key="10">
    <source>
        <dbReference type="EMBL" id="VDK69916.1"/>
    </source>
</evidence>
<dbReference type="GO" id="GO:0005509">
    <property type="term" value="F:calcium ion binding"/>
    <property type="evidence" value="ECO:0007669"/>
    <property type="project" value="UniProtKB-UniRule"/>
</dbReference>
<keyword evidence="7" id="KW-0472">Membrane</keyword>
<organism evidence="10 11">
    <name type="scientific">Dibothriocephalus latus</name>
    <name type="common">Fish tapeworm</name>
    <name type="synonym">Diphyllobothrium latum</name>
    <dbReference type="NCBI Taxonomy" id="60516"/>
    <lineage>
        <taxon>Eukaryota</taxon>
        <taxon>Metazoa</taxon>
        <taxon>Spiralia</taxon>
        <taxon>Lophotrochozoa</taxon>
        <taxon>Platyhelminthes</taxon>
        <taxon>Cestoda</taxon>
        <taxon>Eucestoda</taxon>
        <taxon>Diphyllobothriidea</taxon>
        <taxon>Diphyllobothriidae</taxon>
        <taxon>Dibothriocephalus</taxon>
    </lineage>
</organism>
<evidence type="ECO:0000256" key="6">
    <source>
        <dbReference type="ARBA" id="ARBA00022989"/>
    </source>
</evidence>
<keyword evidence="2" id="KW-0812">Transmembrane</keyword>
<protein>
    <recommendedName>
        <fullName evidence="9">Cadherin domain-containing protein</fullName>
    </recommendedName>
</protein>
<dbReference type="PANTHER" id="PTHR24025:SF23">
    <property type="entry name" value="NEURAL-CADHERIN"/>
    <property type="match status" value="1"/>
</dbReference>
<dbReference type="InterPro" id="IPR002126">
    <property type="entry name" value="Cadherin-like_dom"/>
</dbReference>
<dbReference type="Gene3D" id="2.60.40.60">
    <property type="entry name" value="Cadherins"/>
    <property type="match status" value="6"/>
</dbReference>
<accession>A0A3P6S6H3</accession>
<dbReference type="Proteomes" id="UP000281553">
    <property type="component" value="Unassembled WGS sequence"/>
</dbReference>
<proteinExistence type="predicted"/>
<keyword evidence="6" id="KW-1133">Transmembrane helix</keyword>
<feature type="domain" description="Cadherin" evidence="9">
    <location>
        <begin position="416"/>
        <end position="521"/>
    </location>
</feature>
<dbReference type="PANTHER" id="PTHR24025">
    <property type="entry name" value="DESMOGLEIN FAMILY MEMBER"/>
    <property type="match status" value="1"/>
</dbReference>
<gene>
    <name evidence="10" type="ORF">DILT_LOCUS2202</name>
</gene>
<keyword evidence="11" id="KW-1185">Reference proteome</keyword>
<dbReference type="GO" id="GO:0005911">
    <property type="term" value="C:cell-cell junction"/>
    <property type="evidence" value="ECO:0007669"/>
    <property type="project" value="TreeGrafter"/>
</dbReference>
<keyword evidence="3" id="KW-0677">Repeat</keyword>
<comment type="subcellular location">
    <subcellularLocation>
        <location evidence="1">Membrane</location>
    </subcellularLocation>
</comment>
<dbReference type="GO" id="GO:0005886">
    <property type="term" value="C:plasma membrane"/>
    <property type="evidence" value="ECO:0007669"/>
    <property type="project" value="InterPro"/>
</dbReference>
<dbReference type="SUPFAM" id="SSF49313">
    <property type="entry name" value="Cadherin-like"/>
    <property type="match status" value="5"/>
</dbReference>
<dbReference type="CDD" id="cd11304">
    <property type="entry name" value="Cadherin_repeat"/>
    <property type="match status" value="6"/>
</dbReference>
<evidence type="ECO:0000256" key="7">
    <source>
        <dbReference type="ARBA" id="ARBA00023136"/>
    </source>
</evidence>
<feature type="domain" description="Cadherin" evidence="9">
    <location>
        <begin position="687"/>
        <end position="823"/>
    </location>
</feature>
<sequence>MRLLTTHSADFNTKKKSTYTFKVRALFQSNHVSNHSQPIQLMNETVLKIRVIDKNDNCPFFTRDIFNWTVQENLTTFSPVGQVKATDADSGLSGQIYYYMRPEENIVPFRVDPRSGVVFPTKSLQISRGTREQLTSRPRTYLSRFEGLEDYSFYILAKHRGKSTHVSCSLVSQTKVNVHIVRLHFDQLNLSVTEITKVPFPGSAGSAYATVRTFYPGYRNGPDKIHVNIVEPEMAALFELVPENETSVWLLRLKHQLPSLALSSRLTVTLRAHDIRSSPADFVLHALSVPLLPHPSFRIRLPTEILVSVSEAAILNSTIVIVNPSLDFYTFNASYTFSRLDSNQPSSLQHSFKLTDSGSLIVTKNLDCELFVESQWNIIEIPFSVADRNNVLLSSMADSKFIITIEDLNEHDPYVSNDGAEISVPENHPVGSEVLRVIAFDPDFSNTRLLYILYEENKLPFIFSTENPEQLVLKTSLDAEIMPGEFHIKVKVSDSGLPHPRSTVARYIVRVLDTNEFDPVFVEKTCTAWLAVSSDGYIQSLSRNDASFELGRFFAEDLDRDGSGSVSIRIASTTMAKPCFHVDSRTGLLTLTCSNIGPPGSTVVVTLEATDGERVSSSPFELKIELIHIEHSHLSSGRVYHKSCQPSEIYETMQARKMQRAALEYLFTDSHQGTFSPKPELQEPPLLDLPTDLHIPENLPLGTSIIKFGASFPSTYQTTDTTRLIYGIEGKHAIPSNNNGSFPPNSDFQAFLLRSAYLHQQNPTGPCSIDQTMELVVAAPLDREAFSSFHVLIHVCVLQSTKLCTAKNVTIHIENIIDNPPYFIQPNESLRNLDSESHVFTISEDAAVGTRLGQVTATADDMKTELLYSLGSHKDKFRVCFLFLDLNYLFPSLIATPIIDLSFQIDRRTGRITLKQKLDRESLDSYLLIVEAKNNAQEGILAGGLLMDLALSSTPEWAKVRTATTQVLIKVLDENDNPPVFVFPGETGETKEGYVIRIPADLPDGAYIITLLARDADTDNNAVIQYSLFDSESGGSVCFACDAGTGVTAIFVMATFSASLPGPMTLAHQNN</sequence>